<proteinExistence type="predicted"/>
<organism evidence="1 2">
    <name type="scientific">Povalibacter uvarum</name>
    <dbReference type="NCBI Taxonomy" id="732238"/>
    <lineage>
        <taxon>Bacteria</taxon>
        <taxon>Pseudomonadati</taxon>
        <taxon>Pseudomonadota</taxon>
        <taxon>Gammaproteobacteria</taxon>
        <taxon>Steroidobacterales</taxon>
        <taxon>Steroidobacteraceae</taxon>
        <taxon>Povalibacter</taxon>
    </lineage>
</organism>
<dbReference type="AlphaFoldDB" id="A0A841HJA8"/>
<evidence type="ECO:0000313" key="1">
    <source>
        <dbReference type="EMBL" id="MBB6092886.1"/>
    </source>
</evidence>
<keyword evidence="2" id="KW-1185">Reference proteome</keyword>
<reference evidence="1 2" key="1">
    <citation type="submission" date="2020-08" db="EMBL/GenBank/DDBJ databases">
        <title>Genomic Encyclopedia of Type Strains, Phase IV (KMG-IV): sequencing the most valuable type-strain genomes for metagenomic binning, comparative biology and taxonomic classification.</title>
        <authorList>
            <person name="Goeker M."/>
        </authorList>
    </citation>
    <scope>NUCLEOTIDE SEQUENCE [LARGE SCALE GENOMIC DNA]</scope>
    <source>
        <strain evidence="1 2">DSM 26723</strain>
    </source>
</reference>
<name>A0A841HJA8_9GAMM</name>
<comment type="caution">
    <text evidence="1">The sequence shown here is derived from an EMBL/GenBank/DDBJ whole genome shotgun (WGS) entry which is preliminary data.</text>
</comment>
<evidence type="ECO:0000313" key="2">
    <source>
        <dbReference type="Proteomes" id="UP000588068"/>
    </source>
</evidence>
<accession>A0A841HJA8</accession>
<protein>
    <submittedName>
        <fullName evidence="1">Uncharacterized protein</fullName>
    </submittedName>
</protein>
<gene>
    <name evidence="1" type="ORF">HNQ60_001764</name>
</gene>
<dbReference type="Proteomes" id="UP000588068">
    <property type="component" value="Unassembled WGS sequence"/>
</dbReference>
<dbReference type="EMBL" id="JACHHZ010000002">
    <property type="protein sequence ID" value="MBB6092886.1"/>
    <property type="molecule type" value="Genomic_DNA"/>
</dbReference>
<sequence>MSWSPSTSLLPHAVALATTVLLSSCGGGGGDAAPASPATVTPPLRAVEQSDLQIAQLLYTGTPRTPVGFEEDAPGAGHVSTAHLKNTDIDASLVASQPQYELCTDDWNEALAWSEAHAQSASQYADLVVTEDTSKYFEFGRSRAGEPDLTLRERVFKCTYVNRTNANLRVAEGSAGQLNHRPLTANELQSLGEYLWQFTSYNNFGHAVLKSSTSNATTSLSHTLIIASLVRDGYSTNCDRVDVVAWRHSASTATGELLLDLETLWSFGARETAGTATLCNQ</sequence>
<dbReference type="RefSeq" id="WP_184330742.1">
    <property type="nucleotide sequence ID" value="NZ_JACHHZ010000002.1"/>
</dbReference>